<evidence type="ECO:0000313" key="2">
    <source>
        <dbReference type="EMBL" id="SDH75943.1"/>
    </source>
</evidence>
<evidence type="ECO:0000256" key="1">
    <source>
        <dbReference type="SAM" id="Phobius"/>
    </source>
</evidence>
<feature type="transmembrane region" description="Helical" evidence="1">
    <location>
        <begin position="229"/>
        <end position="247"/>
    </location>
</feature>
<keyword evidence="1" id="KW-1133">Transmembrane helix</keyword>
<feature type="transmembrane region" description="Helical" evidence="1">
    <location>
        <begin position="301"/>
        <end position="322"/>
    </location>
</feature>
<dbReference type="AlphaFoldDB" id="A0A1G8F1D1"/>
<dbReference type="EMBL" id="FNCZ01000004">
    <property type="protein sequence ID" value="SDH75943.1"/>
    <property type="molecule type" value="Genomic_DNA"/>
</dbReference>
<feature type="transmembrane region" description="Helical" evidence="1">
    <location>
        <begin position="95"/>
        <end position="114"/>
    </location>
</feature>
<keyword evidence="3" id="KW-1185">Reference proteome</keyword>
<name>A0A1G8F1D1_9FLAO</name>
<protein>
    <submittedName>
        <fullName evidence="2">Uncharacterized protein</fullName>
    </submittedName>
</protein>
<reference evidence="3" key="1">
    <citation type="submission" date="2016-10" db="EMBL/GenBank/DDBJ databases">
        <authorList>
            <person name="Varghese N."/>
            <person name="Submissions S."/>
        </authorList>
    </citation>
    <scope>NUCLEOTIDE SEQUENCE [LARGE SCALE GENOMIC DNA]</scope>
    <source>
        <strain evidence="3">DSM 15363</strain>
    </source>
</reference>
<sequence length="464" mass="53380">MKKLILFIAALLFSTLFYNQTIGLNLFLFSILTVVILFINNKSQFKNRKTQIYTIAYLITGLTIFFHSSTLSVIANLVAFFTLIGQLSETKSSIYVSWLNGLYTTIAGFFHRNFAIVESKTNSEDTKEKIDIDYLHWVKIILIPAVIVITFIALYKEGNPVFSNLIEKIDFGFINIQWILMAGLGYYLFNNIYAPIEVEPATEIDLQTENSLHKTEAFSIPKLKQENQLGVVLITLLNALIVMYLITDITFLTTQQDISASVYSAQVHSGINALIASILIAIMILLYVFRGNLNFYEQNTTLKRLAFTWIILNILLVLSIVFKNAQYIYNFGLTYKRIGVVIYLLLATIGLVTTLLKINSAKNNWFLFRVNTQAAFIILVVSSTINWDYHITNYNFNYAKSMDYNYVIGLSNNNTLLLNEQLDHKDLNRGFTYLIEEKYHGYIDKLKTNNWQELQYDNFKINTK</sequence>
<feature type="transmembrane region" description="Helical" evidence="1">
    <location>
        <begin position="171"/>
        <end position="189"/>
    </location>
</feature>
<accession>A0A1G8F1D1</accession>
<feature type="transmembrane region" description="Helical" evidence="1">
    <location>
        <begin position="267"/>
        <end position="289"/>
    </location>
</feature>
<dbReference type="RefSeq" id="WP_092468200.1">
    <property type="nucleotide sequence ID" value="NZ_FNCZ01000004.1"/>
</dbReference>
<dbReference type="Pfam" id="PF13687">
    <property type="entry name" value="DUF4153"/>
    <property type="match status" value="1"/>
</dbReference>
<feature type="transmembrane region" description="Helical" evidence="1">
    <location>
        <begin position="27"/>
        <end position="43"/>
    </location>
</feature>
<keyword evidence="1" id="KW-0472">Membrane</keyword>
<organism evidence="2 3">
    <name type="scientific">Winogradskyella thalassocola</name>
    <dbReference type="NCBI Taxonomy" id="262004"/>
    <lineage>
        <taxon>Bacteria</taxon>
        <taxon>Pseudomonadati</taxon>
        <taxon>Bacteroidota</taxon>
        <taxon>Flavobacteriia</taxon>
        <taxon>Flavobacteriales</taxon>
        <taxon>Flavobacteriaceae</taxon>
        <taxon>Winogradskyella</taxon>
    </lineage>
</organism>
<proteinExistence type="predicted"/>
<gene>
    <name evidence="2" type="ORF">SAMN04489796_104110</name>
</gene>
<feature type="transmembrane region" description="Helical" evidence="1">
    <location>
        <begin position="368"/>
        <end position="387"/>
    </location>
</feature>
<dbReference type="Proteomes" id="UP000199492">
    <property type="component" value="Unassembled WGS sequence"/>
</dbReference>
<feature type="transmembrane region" description="Helical" evidence="1">
    <location>
        <begin position="334"/>
        <end position="356"/>
    </location>
</feature>
<dbReference type="InterPro" id="IPR025291">
    <property type="entry name" value="DUF4153"/>
</dbReference>
<feature type="transmembrane region" description="Helical" evidence="1">
    <location>
        <begin position="55"/>
        <end position="83"/>
    </location>
</feature>
<dbReference type="OrthoDB" id="627992at2"/>
<dbReference type="STRING" id="262004.SAMN04489796_104110"/>
<feature type="transmembrane region" description="Helical" evidence="1">
    <location>
        <begin position="134"/>
        <end position="155"/>
    </location>
</feature>
<evidence type="ECO:0000313" key="3">
    <source>
        <dbReference type="Proteomes" id="UP000199492"/>
    </source>
</evidence>
<keyword evidence="1" id="KW-0812">Transmembrane</keyword>